<evidence type="ECO:0000313" key="4">
    <source>
        <dbReference type="Proteomes" id="UP000003227"/>
    </source>
</evidence>
<evidence type="ECO:0000313" key="3">
    <source>
        <dbReference type="EMBL" id="EFH05614.1"/>
    </source>
</evidence>
<organism evidence="3 4">
    <name type="scientific">Clostridioides difficile NAP08</name>
    <dbReference type="NCBI Taxonomy" id="525259"/>
    <lineage>
        <taxon>Bacteria</taxon>
        <taxon>Bacillati</taxon>
        <taxon>Bacillota</taxon>
        <taxon>Clostridia</taxon>
        <taxon>Peptostreptococcales</taxon>
        <taxon>Peptostreptococcaceae</taxon>
        <taxon>Clostridioides</taxon>
    </lineage>
</organism>
<protein>
    <submittedName>
        <fullName evidence="3">Putative cell wall binding repeat 2</fullName>
    </submittedName>
</protein>
<dbReference type="InterPro" id="IPR053809">
    <property type="entry name" value="Cwp8_D3"/>
</dbReference>
<dbReference type="Gene3D" id="3.40.50.12090">
    <property type="match status" value="2"/>
</dbReference>
<dbReference type="Pfam" id="PF04122">
    <property type="entry name" value="CW_binding_2"/>
    <property type="match status" value="3"/>
</dbReference>
<feature type="domain" description="Cell wall binding protein Cwp8" evidence="1">
    <location>
        <begin position="142"/>
        <end position="220"/>
    </location>
</feature>
<dbReference type="EMBL" id="ADNX01000091">
    <property type="protein sequence ID" value="EFH05614.1"/>
    <property type="molecule type" value="Genomic_DNA"/>
</dbReference>
<feature type="domain" description="Cell wall binding protein Cwp8" evidence="2">
    <location>
        <begin position="237"/>
        <end position="330"/>
    </location>
</feature>
<reference evidence="3 4" key="1">
    <citation type="submission" date="2010-05" db="EMBL/GenBank/DDBJ databases">
        <authorList>
            <person name="Qin X."/>
            <person name="Bachman B."/>
            <person name="Battles P."/>
            <person name="Bell A."/>
            <person name="Bess C."/>
            <person name="Bickham C."/>
            <person name="Chaboub L."/>
            <person name="Chen D."/>
            <person name="Coyle M."/>
            <person name="Deiros D.R."/>
            <person name="Dinh H."/>
            <person name="Forbes L."/>
            <person name="Fowler G."/>
            <person name="Francisco L."/>
            <person name="Fu Q."/>
            <person name="Gubbala S."/>
            <person name="Hale W."/>
            <person name="Han Y."/>
            <person name="Hemphill L."/>
            <person name="Highlander S.K."/>
            <person name="Hirani K."/>
            <person name="Hogues M."/>
            <person name="Jackson L."/>
            <person name="Jakkamsetti A."/>
            <person name="Javaid M."/>
            <person name="Jiang H."/>
            <person name="Korchina V."/>
            <person name="Kovar C."/>
            <person name="Lara F."/>
            <person name="Lee S."/>
            <person name="Mata R."/>
            <person name="Mathew T."/>
            <person name="Moen C."/>
            <person name="Morales K."/>
            <person name="Munidasa M."/>
            <person name="Nazareth L."/>
            <person name="Ngo R."/>
            <person name="Nguyen L."/>
            <person name="Okwuonu G."/>
            <person name="Ongeri F."/>
            <person name="Patil S."/>
            <person name="Petrosino J."/>
            <person name="Pham C."/>
            <person name="Pham P."/>
            <person name="Pu L.-L."/>
            <person name="Puazo M."/>
            <person name="Raj R."/>
            <person name="Reid J."/>
            <person name="Rouhana J."/>
            <person name="Saada N."/>
            <person name="Shang Y."/>
            <person name="Simmons D."/>
            <person name="Thornton R."/>
            <person name="Warren J."/>
            <person name="Weissenberger G."/>
            <person name="Zhang J."/>
            <person name="Zhang L."/>
            <person name="Zhou C."/>
            <person name="Zhu D."/>
            <person name="Muzny D."/>
            <person name="Worley K."/>
            <person name="Gibbs R."/>
        </authorList>
    </citation>
    <scope>NUCLEOTIDE SEQUENCE [LARGE SCALE GENOMIC DNA]</scope>
    <source>
        <strain evidence="3 4">NAP08</strain>
    </source>
</reference>
<evidence type="ECO:0000259" key="2">
    <source>
        <dbReference type="Pfam" id="PF22135"/>
    </source>
</evidence>
<proteinExistence type="predicted"/>
<dbReference type="Pfam" id="PF22135">
    <property type="entry name" value="Cwp8_D3"/>
    <property type="match status" value="1"/>
</dbReference>
<dbReference type="Proteomes" id="UP000003227">
    <property type="component" value="Unassembled WGS sequence"/>
</dbReference>
<dbReference type="InterPro" id="IPR007253">
    <property type="entry name" value="Cell_wall-bd_2"/>
</dbReference>
<dbReference type="AlphaFoldDB" id="D5Q8V4"/>
<dbReference type="PANTHER" id="PTHR30032:SF8">
    <property type="entry name" value="GERMINATION-SPECIFIC N-ACETYLMURAMOYL-L-ALANINE AMIDASE"/>
    <property type="match status" value="1"/>
</dbReference>
<evidence type="ECO:0000259" key="1">
    <source>
        <dbReference type="Pfam" id="PF22093"/>
    </source>
</evidence>
<dbReference type="InterPro" id="IPR051922">
    <property type="entry name" value="Bact_Sporulation_Assoc"/>
</dbReference>
<dbReference type="InterPro" id="IPR053808">
    <property type="entry name" value="Cwp8_D2"/>
</dbReference>
<gene>
    <name evidence="3" type="ORF">HMPREF0220_3338</name>
</gene>
<sequence length="648" mass="70625">MRNTNIKNQKQYSEDINMLSNKKRSMAIVMAGATVMSAAAPIFADNTVTENVDKNYTVSAKDSAKLIEEVRKALEVKFEDTKAGANVNDRVYDIKVDNVNLTNATQLQNKINSLTEGQSLKVTIQDKGHQVLGGKVVDYKIENYKTAQEIVDAVNAYNATLAQDSDNKLTATIKSTSTVEVKRAKDSTNVITLNVGDQHLDFSKVITSEDGTFEGYEKSYSDIESKELHTITVKNADLQDITAEELFDGIRLTTLGRELVNKVKNGYTLTFENEAILTQEQEDSDDKDKPEKSSFDIVLSKANEKLETISVSSKNHKLVRELHKVLTDVKDGKELKVEVLSGDSRFTTAVEVSKERFKDGEAEAIILVGEDAIVDGLASAPLASQKNAPILLSKKDSLPSEIESEILRVLGSNLSSKKIYIVGGESKISKETEEKLSKLGVSKVERVSGEDRFETSLEIAKQLKDTFKTAFVVGGNGEADAMSISARAAQFGAPIIVTGNELDANAEKLLKGKELEIVGGENSVSKEVEDKLVDIDLNNKVERLAGENRKDTNAKVINKYYAGATKAYVAKDGYVGGNGQLVDALTAAPLAASSKAPIVLTTEELSKSQEEVVELRLKNATKLVQIGEGIAKNAIEKIAEKINLFTKN</sequence>
<dbReference type="Pfam" id="PF22093">
    <property type="entry name" value="Cwp8_D2"/>
    <property type="match status" value="1"/>
</dbReference>
<comment type="caution">
    <text evidence="3">The sequence shown here is derived from an EMBL/GenBank/DDBJ whole genome shotgun (WGS) entry which is preliminary data.</text>
</comment>
<dbReference type="PANTHER" id="PTHR30032">
    <property type="entry name" value="N-ACETYLMURAMOYL-L-ALANINE AMIDASE-RELATED"/>
    <property type="match status" value="1"/>
</dbReference>
<dbReference type="HOGENOM" id="CLU_028178_0_0_9"/>
<accession>D5Q8V4</accession>
<name>D5Q8V4_CLODI</name>